<dbReference type="AlphaFoldDB" id="A0A0D3IKM9"/>
<reference evidence="3" key="2">
    <citation type="submission" date="2024-10" db="UniProtKB">
        <authorList>
            <consortium name="EnsemblProtists"/>
        </authorList>
    </citation>
    <scope>IDENTIFICATION</scope>
</reference>
<evidence type="ECO:0000256" key="1">
    <source>
        <dbReference type="SAM" id="MobiDB-lite"/>
    </source>
</evidence>
<feature type="transmembrane region" description="Helical" evidence="2">
    <location>
        <begin position="106"/>
        <end position="123"/>
    </location>
</feature>
<feature type="region of interest" description="Disordered" evidence="1">
    <location>
        <begin position="396"/>
        <end position="415"/>
    </location>
</feature>
<feature type="transmembrane region" description="Helical" evidence="2">
    <location>
        <begin position="171"/>
        <end position="193"/>
    </location>
</feature>
<proteinExistence type="predicted"/>
<protein>
    <recommendedName>
        <fullName evidence="5">Acyltransferase 3 domain-containing protein</fullName>
    </recommendedName>
</protein>
<dbReference type="InterPro" id="IPR052734">
    <property type="entry name" value="Nod_factor_acetyltransferase"/>
</dbReference>
<keyword evidence="2" id="KW-0472">Membrane</keyword>
<feature type="transmembrane region" description="Helical" evidence="2">
    <location>
        <begin position="199"/>
        <end position="220"/>
    </location>
</feature>
<keyword evidence="2" id="KW-1133">Transmembrane helix</keyword>
<feature type="transmembrane region" description="Helical" evidence="2">
    <location>
        <begin position="269"/>
        <end position="288"/>
    </location>
</feature>
<dbReference type="RefSeq" id="XP_005764243.1">
    <property type="nucleotide sequence ID" value="XM_005764186.1"/>
</dbReference>
<accession>A0A0D3IKM9</accession>
<evidence type="ECO:0000313" key="4">
    <source>
        <dbReference type="Proteomes" id="UP000013827"/>
    </source>
</evidence>
<reference evidence="4" key="1">
    <citation type="journal article" date="2013" name="Nature">
        <title>Pan genome of the phytoplankton Emiliania underpins its global distribution.</title>
        <authorList>
            <person name="Read B.A."/>
            <person name="Kegel J."/>
            <person name="Klute M.J."/>
            <person name="Kuo A."/>
            <person name="Lefebvre S.C."/>
            <person name="Maumus F."/>
            <person name="Mayer C."/>
            <person name="Miller J."/>
            <person name="Monier A."/>
            <person name="Salamov A."/>
            <person name="Young J."/>
            <person name="Aguilar M."/>
            <person name="Claverie J.M."/>
            <person name="Frickenhaus S."/>
            <person name="Gonzalez K."/>
            <person name="Herman E.K."/>
            <person name="Lin Y.C."/>
            <person name="Napier J."/>
            <person name="Ogata H."/>
            <person name="Sarno A.F."/>
            <person name="Shmutz J."/>
            <person name="Schroeder D."/>
            <person name="de Vargas C."/>
            <person name="Verret F."/>
            <person name="von Dassow P."/>
            <person name="Valentin K."/>
            <person name="Van de Peer Y."/>
            <person name="Wheeler G."/>
            <person name="Dacks J.B."/>
            <person name="Delwiche C.F."/>
            <person name="Dyhrman S.T."/>
            <person name="Glockner G."/>
            <person name="John U."/>
            <person name="Richards T."/>
            <person name="Worden A.Z."/>
            <person name="Zhang X."/>
            <person name="Grigoriev I.V."/>
            <person name="Allen A.E."/>
            <person name="Bidle K."/>
            <person name="Borodovsky M."/>
            <person name="Bowler C."/>
            <person name="Brownlee C."/>
            <person name="Cock J.M."/>
            <person name="Elias M."/>
            <person name="Gladyshev V.N."/>
            <person name="Groth M."/>
            <person name="Guda C."/>
            <person name="Hadaegh A."/>
            <person name="Iglesias-Rodriguez M.D."/>
            <person name="Jenkins J."/>
            <person name="Jones B.M."/>
            <person name="Lawson T."/>
            <person name="Leese F."/>
            <person name="Lindquist E."/>
            <person name="Lobanov A."/>
            <person name="Lomsadze A."/>
            <person name="Malik S.B."/>
            <person name="Marsh M.E."/>
            <person name="Mackinder L."/>
            <person name="Mock T."/>
            <person name="Mueller-Roeber B."/>
            <person name="Pagarete A."/>
            <person name="Parker M."/>
            <person name="Probert I."/>
            <person name="Quesneville H."/>
            <person name="Raines C."/>
            <person name="Rensing S.A."/>
            <person name="Riano-Pachon D.M."/>
            <person name="Richier S."/>
            <person name="Rokitta S."/>
            <person name="Shiraiwa Y."/>
            <person name="Soanes D.M."/>
            <person name="van der Giezen M."/>
            <person name="Wahlund T.M."/>
            <person name="Williams B."/>
            <person name="Wilson W."/>
            <person name="Wolfe G."/>
            <person name="Wurch L.L."/>
        </authorList>
    </citation>
    <scope>NUCLEOTIDE SEQUENCE</scope>
</reference>
<organism evidence="3 4">
    <name type="scientific">Emiliania huxleyi (strain CCMP1516)</name>
    <dbReference type="NCBI Taxonomy" id="280463"/>
    <lineage>
        <taxon>Eukaryota</taxon>
        <taxon>Haptista</taxon>
        <taxon>Haptophyta</taxon>
        <taxon>Prymnesiophyceae</taxon>
        <taxon>Isochrysidales</taxon>
        <taxon>Noelaerhabdaceae</taxon>
        <taxon>Emiliania</taxon>
    </lineage>
</organism>
<dbReference type="HOGENOM" id="CLU_662969_0_0_1"/>
<dbReference type="GeneID" id="17258073"/>
<dbReference type="PANTHER" id="PTHR37312:SF1">
    <property type="entry name" value="MEMBRANE-BOUND ACYLTRANSFERASE YKRP-RELATED"/>
    <property type="match status" value="1"/>
</dbReference>
<sequence>MEPQSRAAITLLQPAPKAPRYKWRSFFATDAADSRDYAFDNTKGVLIFLVIATHARGMAPGGEKCAIAPIDDVLVPLLVHVVMPGFSFISGHLSAPRLSAPRTARLLTSLVVLALFNALYLLVEKFSAVAALRISDTHDLAIPDNLTSVIERMADAPLVPINLLAARQVTWFLLSLIAWPLAAATLVALAAPFTAAGSASGSSLSTVFGFWPFFVAGHLLPRARLEALRRSALVGAVEFRGVACLYGEGFSEGGLKAIAFLSTWREGQIAAYPICTLMTLGFLSLLPRRQVAGLSLAGRLSMYAYLLHPLVIFNPVVWLGQACLLRHIGCGAASTVAYLAFVVALWALLSSPLARLLCWPCVEPPVGRCCRPEAIEEGGGGAAEAEAAAGEATVAPLSPLPQAPAPPASITRQGA</sequence>
<dbReference type="Proteomes" id="UP000013827">
    <property type="component" value="Unassembled WGS sequence"/>
</dbReference>
<keyword evidence="2" id="KW-0812">Transmembrane</keyword>
<dbReference type="EnsemblProtists" id="EOD11814">
    <property type="protein sequence ID" value="EOD11814"/>
    <property type="gene ID" value="EMIHUDRAFT_452303"/>
</dbReference>
<dbReference type="PANTHER" id="PTHR37312">
    <property type="entry name" value="MEMBRANE-BOUND ACYLTRANSFERASE YKRP-RELATED"/>
    <property type="match status" value="1"/>
</dbReference>
<feature type="transmembrane region" description="Helical" evidence="2">
    <location>
        <begin position="324"/>
        <end position="349"/>
    </location>
</feature>
<evidence type="ECO:0000256" key="2">
    <source>
        <dbReference type="SAM" id="Phobius"/>
    </source>
</evidence>
<dbReference type="PaxDb" id="2903-EOD11814"/>
<feature type="compositionally biased region" description="Pro residues" evidence="1">
    <location>
        <begin position="398"/>
        <end position="407"/>
    </location>
</feature>
<feature type="transmembrane region" description="Helical" evidence="2">
    <location>
        <begin position="300"/>
        <end position="318"/>
    </location>
</feature>
<dbReference type="KEGG" id="ehx:EMIHUDRAFT_452303"/>
<keyword evidence="4" id="KW-1185">Reference proteome</keyword>
<name>A0A0D3IKM9_EMIH1</name>
<evidence type="ECO:0000313" key="3">
    <source>
        <dbReference type="EnsemblProtists" id="EOD11814"/>
    </source>
</evidence>
<feature type="transmembrane region" description="Helical" evidence="2">
    <location>
        <begin position="73"/>
        <end position="94"/>
    </location>
</feature>
<evidence type="ECO:0008006" key="5">
    <source>
        <dbReference type="Google" id="ProtNLM"/>
    </source>
</evidence>